<comment type="caution">
    <text evidence="1">The sequence shown here is derived from an EMBL/GenBank/DDBJ whole genome shotgun (WGS) entry which is preliminary data.</text>
</comment>
<reference evidence="2" key="1">
    <citation type="journal article" date="2019" name="Int. J. Syst. Evol. Microbiol.">
        <title>The Global Catalogue of Microorganisms (GCM) 10K type strain sequencing project: providing services to taxonomists for standard genome sequencing and annotation.</title>
        <authorList>
            <consortium name="The Broad Institute Genomics Platform"/>
            <consortium name="The Broad Institute Genome Sequencing Center for Infectious Disease"/>
            <person name="Wu L."/>
            <person name="Ma J."/>
        </authorList>
    </citation>
    <scope>NUCLEOTIDE SEQUENCE [LARGE SCALE GENOMIC DNA]</scope>
    <source>
        <strain evidence="2">JCM 10671</strain>
    </source>
</reference>
<sequence length="267" mass="29330">MGQSSDPEIDLLAYVKKSLEESGYPLEMRVAAAFRSQGFITDSARYYVEHDGKTLREIDVVAQGSGRNSPSPHKPWLYFAFVIECKAGRDKPWVAFLGDDRFARDEDVFDSIPHEFLSDTNEYGDPNNAFASSDLRGLHATKLLYSIEPYAYSIAVPGGQNDGAKAAAYNAVRQVSAGVDGLARDFAAAVTRPQLRIFVPIVVTAAPLFTCRLDGRGELQLARADRVLLVARLRPAAELTSVWIVQDKSLGDLVADARQTVEKLYVA</sequence>
<dbReference type="Proteomes" id="UP001500957">
    <property type="component" value="Unassembled WGS sequence"/>
</dbReference>
<evidence type="ECO:0008006" key="3">
    <source>
        <dbReference type="Google" id="ProtNLM"/>
    </source>
</evidence>
<evidence type="ECO:0000313" key="1">
    <source>
        <dbReference type="EMBL" id="GAA0637526.1"/>
    </source>
</evidence>
<gene>
    <name evidence="1" type="ORF">GCM10009547_47390</name>
</gene>
<accession>A0ABP3SG78</accession>
<keyword evidence="2" id="KW-1185">Reference proteome</keyword>
<name>A0ABP3SG78_9ACTN</name>
<proteinExistence type="predicted"/>
<dbReference type="RefSeq" id="WP_344609512.1">
    <property type="nucleotide sequence ID" value="NZ_BAAAHE010000054.1"/>
</dbReference>
<organism evidence="1 2">
    <name type="scientific">Sporichthya brevicatena</name>
    <dbReference type="NCBI Taxonomy" id="171442"/>
    <lineage>
        <taxon>Bacteria</taxon>
        <taxon>Bacillati</taxon>
        <taxon>Actinomycetota</taxon>
        <taxon>Actinomycetes</taxon>
        <taxon>Sporichthyales</taxon>
        <taxon>Sporichthyaceae</taxon>
        <taxon>Sporichthya</taxon>
    </lineage>
</organism>
<protein>
    <recommendedName>
        <fullName evidence="3">DUF4365 domain-containing protein</fullName>
    </recommendedName>
</protein>
<evidence type="ECO:0000313" key="2">
    <source>
        <dbReference type="Proteomes" id="UP001500957"/>
    </source>
</evidence>
<dbReference type="EMBL" id="BAAAHE010000054">
    <property type="protein sequence ID" value="GAA0637526.1"/>
    <property type="molecule type" value="Genomic_DNA"/>
</dbReference>